<reference evidence="5" key="1">
    <citation type="journal article" date="2021" name="Cell">
        <title>Tracing the genetic footprints of vertebrate landing in non-teleost ray-finned fishes.</title>
        <authorList>
            <person name="Bi X."/>
            <person name="Wang K."/>
            <person name="Yang L."/>
            <person name="Pan H."/>
            <person name="Jiang H."/>
            <person name="Wei Q."/>
            <person name="Fang M."/>
            <person name="Yu H."/>
            <person name="Zhu C."/>
            <person name="Cai Y."/>
            <person name="He Y."/>
            <person name="Gan X."/>
            <person name="Zeng H."/>
            <person name="Yu D."/>
            <person name="Zhu Y."/>
            <person name="Jiang H."/>
            <person name="Qiu Q."/>
            <person name="Yang H."/>
            <person name="Zhang Y.E."/>
            <person name="Wang W."/>
            <person name="Zhu M."/>
            <person name="He S."/>
            <person name="Zhang G."/>
        </authorList>
    </citation>
    <scope>NUCLEOTIDE SEQUENCE</scope>
    <source>
        <strain evidence="5">Allg_001</strain>
    </source>
</reference>
<keyword evidence="3" id="KW-0472">Membrane</keyword>
<comment type="subcellular location">
    <subcellularLocation>
        <location evidence="1">Endomembrane system</location>
    </subcellularLocation>
</comment>
<evidence type="ECO:0000259" key="4">
    <source>
        <dbReference type="Pfam" id="PF04598"/>
    </source>
</evidence>
<organism evidence="5 6">
    <name type="scientific">Atractosteus spatula</name>
    <name type="common">Alligator gar</name>
    <name type="synonym">Lepisosteus spatula</name>
    <dbReference type="NCBI Taxonomy" id="7917"/>
    <lineage>
        <taxon>Eukaryota</taxon>
        <taxon>Metazoa</taxon>
        <taxon>Chordata</taxon>
        <taxon>Craniata</taxon>
        <taxon>Vertebrata</taxon>
        <taxon>Euteleostomi</taxon>
        <taxon>Actinopterygii</taxon>
        <taxon>Neopterygii</taxon>
        <taxon>Holostei</taxon>
        <taxon>Semionotiformes</taxon>
        <taxon>Lepisosteidae</taxon>
        <taxon>Atractosteus</taxon>
    </lineage>
</organism>
<dbReference type="Pfam" id="PF04598">
    <property type="entry name" value="Gasdermin"/>
    <property type="match status" value="1"/>
</dbReference>
<sequence>MFHQATQFMAKELDPTGSLVPMRSIASSSQFQNLHVVRKVVPFFPWRPNKYLPTCVELKDILEQGDYVDAGPNSTLTITLTKSSEGNSSLSGQVTANQVEVDSKVSLDHTTNLGSFCVEVMDMDFNKLMKELQNAKIDMSHWLVQKLSRERAHGLGVIISSVRAKSQLLIKQSWSRHGYLKLSMAPVVPVTKMQANMVNSNKWEMLVQEGTILAFKVYELSLRGDGKVDAVSSPTRKKTFISDGIAASEAQIHGTAFQEVKADIDKCFRELTVLDSKGSATIWTLLTKLLAYGDALGVLEYMIAEGRTGADEEPSLVEGLSPEAKQAVLELLQFLEPFQSETGEDQEHELQRALALLVDAFEDLNVQTVLNVTNLSQDLRQQQIQLVERKLEQKDVDVQLLKEEVPVAKELFISCEVEEEPEEGGDLSNQPPRVLQDLQDKLLALYILLRAAEAMHLGAE</sequence>
<dbReference type="GO" id="GO:0012505">
    <property type="term" value="C:endomembrane system"/>
    <property type="evidence" value="ECO:0007669"/>
    <property type="project" value="UniProtKB-SubCell"/>
</dbReference>
<evidence type="ECO:0000256" key="1">
    <source>
        <dbReference type="ARBA" id="ARBA00004308"/>
    </source>
</evidence>
<proteinExistence type="inferred from homology"/>
<feature type="non-terminal residue" evidence="5">
    <location>
        <position position="460"/>
    </location>
</feature>
<protein>
    <submittedName>
        <fullName evidence="5">PJVK protein</fullName>
    </submittedName>
</protein>
<comment type="similarity">
    <text evidence="2">Belongs to the gasdermin family.</text>
</comment>
<evidence type="ECO:0000313" key="5">
    <source>
        <dbReference type="EMBL" id="MBN3326119.1"/>
    </source>
</evidence>
<keyword evidence="6" id="KW-1185">Reference proteome</keyword>
<dbReference type="PANTHER" id="PTHR16399:SF18">
    <property type="entry name" value="GASDERMIN-A"/>
    <property type="match status" value="1"/>
</dbReference>
<gene>
    <name evidence="5" type="primary">Pjvk_0</name>
    <name evidence="5" type="ORF">GTO95_0012450</name>
</gene>
<dbReference type="InterPro" id="IPR007677">
    <property type="entry name" value="Gasdermin"/>
</dbReference>
<dbReference type="PANTHER" id="PTHR16399">
    <property type="entry name" value="GASDERMIN"/>
    <property type="match status" value="1"/>
</dbReference>
<dbReference type="Proteomes" id="UP000736164">
    <property type="component" value="Unassembled WGS sequence"/>
</dbReference>
<feature type="domain" description="Gasdermin pore forming" evidence="4">
    <location>
        <begin position="1"/>
        <end position="240"/>
    </location>
</feature>
<evidence type="ECO:0000313" key="6">
    <source>
        <dbReference type="Proteomes" id="UP000736164"/>
    </source>
</evidence>
<name>A0A8J7TK22_ATRSP</name>
<evidence type="ECO:0000256" key="2">
    <source>
        <dbReference type="ARBA" id="ARBA00009279"/>
    </source>
</evidence>
<comment type="caution">
    <text evidence="5">The sequence shown here is derived from an EMBL/GenBank/DDBJ whole genome shotgun (WGS) entry which is preliminary data.</text>
</comment>
<dbReference type="InterPro" id="IPR040460">
    <property type="entry name" value="Gasdermin_pore"/>
</dbReference>
<accession>A0A8J7TK22</accession>
<dbReference type="EMBL" id="JAAWVO010078944">
    <property type="protein sequence ID" value="MBN3326119.1"/>
    <property type="molecule type" value="Genomic_DNA"/>
</dbReference>
<feature type="non-terminal residue" evidence="5">
    <location>
        <position position="1"/>
    </location>
</feature>
<evidence type="ECO:0000256" key="3">
    <source>
        <dbReference type="ARBA" id="ARBA00023136"/>
    </source>
</evidence>
<dbReference type="AlphaFoldDB" id="A0A8J7TK22"/>